<dbReference type="OrthoDB" id="3791095at2759"/>
<proteinExistence type="predicted"/>
<sequence>MTASLGGLSTSIIAVIAAGGIFGLLALIIITAVLLDMPKRLKRRQNKGIMEETGRASPASITDAEKGTIKVSETEVQSTNASTHHSSLRPTRPVSPDCQCEHPVIKVQPPRT</sequence>
<evidence type="ECO:0000256" key="2">
    <source>
        <dbReference type="SAM" id="Phobius"/>
    </source>
</evidence>
<keyword evidence="2" id="KW-0472">Membrane</keyword>
<accession>A0A6A7BAP0</accession>
<feature type="region of interest" description="Disordered" evidence="1">
    <location>
        <begin position="46"/>
        <end position="112"/>
    </location>
</feature>
<gene>
    <name evidence="3" type="ORF">T440DRAFT_506797</name>
</gene>
<evidence type="ECO:0000313" key="4">
    <source>
        <dbReference type="Proteomes" id="UP000799423"/>
    </source>
</evidence>
<keyword evidence="2" id="KW-0812">Transmembrane</keyword>
<keyword evidence="4" id="KW-1185">Reference proteome</keyword>
<dbReference type="AlphaFoldDB" id="A0A6A7BAP0"/>
<keyword evidence="2" id="KW-1133">Transmembrane helix</keyword>
<protein>
    <submittedName>
        <fullName evidence="3">Uncharacterized protein</fullName>
    </submittedName>
</protein>
<reference evidence="3" key="1">
    <citation type="submission" date="2020-01" db="EMBL/GenBank/DDBJ databases">
        <authorList>
            <consortium name="DOE Joint Genome Institute"/>
            <person name="Haridas S."/>
            <person name="Albert R."/>
            <person name="Binder M."/>
            <person name="Bloem J."/>
            <person name="Labutti K."/>
            <person name="Salamov A."/>
            <person name="Andreopoulos B."/>
            <person name="Baker S.E."/>
            <person name="Barry K."/>
            <person name="Bills G."/>
            <person name="Bluhm B.H."/>
            <person name="Cannon C."/>
            <person name="Castanera R."/>
            <person name="Culley D.E."/>
            <person name="Daum C."/>
            <person name="Ezra D."/>
            <person name="Gonzalez J.B."/>
            <person name="Henrissat B."/>
            <person name="Kuo A."/>
            <person name="Liang C."/>
            <person name="Lipzen A."/>
            <person name="Lutzoni F."/>
            <person name="Magnuson J."/>
            <person name="Mondo S."/>
            <person name="Nolan M."/>
            <person name="Ohm R."/>
            <person name="Pangilinan J."/>
            <person name="Park H.-J."/>
            <person name="Ramirez L."/>
            <person name="Alfaro M."/>
            <person name="Sun H."/>
            <person name="Tritt A."/>
            <person name="Yoshinaga Y."/>
            <person name="Zwiers L.-H."/>
            <person name="Turgeon B.G."/>
            <person name="Goodwin S.B."/>
            <person name="Spatafora J.W."/>
            <person name="Crous P.W."/>
            <person name="Grigoriev I.V."/>
        </authorList>
    </citation>
    <scope>NUCLEOTIDE SEQUENCE</scope>
    <source>
        <strain evidence="3">IPT5</strain>
    </source>
</reference>
<evidence type="ECO:0000313" key="3">
    <source>
        <dbReference type="EMBL" id="KAF2852420.1"/>
    </source>
</evidence>
<name>A0A6A7BAP0_9PLEO</name>
<organism evidence="3 4">
    <name type="scientific">Plenodomus tracheiphilus IPT5</name>
    <dbReference type="NCBI Taxonomy" id="1408161"/>
    <lineage>
        <taxon>Eukaryota</taxon>
        <taxon>Fungi</taxon>
        <taxon>Dikarya</taxon>
        <taxon>Ascomycota</taxon>
        <taxon>Pezizomycotina</taxon>
        <taxon>Dothideomycetes</taxon>
        <taxon>Pleosporomycetidae</taxon>
        <taxon>Pleosporales</taxon>
        <taxon>Pleosporineae</taxon>
        <taxon>Leptosphaeriaceae</taxon>
        <taxon>Plenodomus</taxon>
    </lineage>
</organism>
<dbReference type="Proteomes" id="UP000799423">
    <property type="component" value="Unassembled WGS sequence"/>
</dbReference>
<feature type="transmembrane region" description="Helical" evidence="2">
    <location>
        <begin position="12"/>
        <end position="35"/>
    </location>
</feature>
<evidence type="ECO:0000256" key="1">
    <source>
        <dbReference type="SAM" id="MobiDB-lite"/>
    </source>
</evidence>
<feature type="compositionally biased region" description="Polar residues" evidence="1">
    <location>
        <begin position="74"/>
        <end position="89"/>
    </location>
</feature>
<dbReference type="EMBL" id="MU006299">
    <property type="protein sequence ID" value="KAF2852420.1"/>
    <property type="molecule type" value="Genomic_DNA"/>
</dbReference>